<keyword evidence="2 4" id="KW-0689">Ribosomal protein</keyword>
<dbReference type="PROSITE" id="PS00527">
    <property type="entry name" value="RIBOSOMAL_S14"/>
    <property type="match status" value="1"/>
</dbReference>
<keyword evidence="4" id="KW-0496">Mitochondrion</keyword>
<dbReference type="SUPFAM" id="SSF57716">
    <property type="entry name" value="Glucocorticoid receptor-like (DNA-binding domain)"/>
    <property type="match status" value="1"/>
</dbReference>
<dbReference type="PANTHER" id="PTHR19836">
    <property type="entry name" value="30S RIBOSOMAL PROTEIN S14"/>
    <property type="match status" value="1"/>
</dbReference>
<proteinExistence type="inferred from homology"/>
<dbReference type="InterPro" id="IPR001209">
    <property type="entry name" value="Ribosomal_uS14"/>
</dbReference>
<evidence type="ECO:0000313" key="4">
    <source>
        <dbReference type="EMBL" id="BAS19169.1"/>
    </source>
</evidence>
<dbReference type="EMBL" id="AP014626">
    <property type="protein sequence ID" value="BAS19169.1"/>
    <property type="molecule type" value="Genomic_DNA"/>
</dbReference>
<dbReference type="NCBIfam" id="NF006477">
    <property type="entry name" value="PRK08881.1"/>
    <property type="match status" value="1"/>
</dbReference>
<keyword evidence="3" id="KW-0687">Ribonucleoprotein</keyword>
<evidence type="ECO:0000256" key="2">
    <source>
        <dbReference type="ARBA" id="ARBA00022980"/>
    </source>
</evidence>
<dbReference type="PANTHER" id="PTHR19836:SF19">
    <property type="entry name" value="SMALL RIBOSOMAL SUBUNIT PROTEIN US14M"/>
    <property type="match status" value="1"/>
</dbReference>
<name>A0A0K2RWI6_9STRA</name>
<gene>
    <name evidence="4" type="primary">rps14</name>
</gene>
<dbReference type="Pfam" id="PF00253">
    <property type="entry name" value="Ribosomal_S14"/>
    <property type="match status" value="1"/>
</dbReference>
<dbReference type="GO" id="GO:0015935">
    <property type="term" value="C:small ribosomal subunit"/>
    <property type="evidence" value="ECO:0007669"/>
    <property type="project" value="TreeGrafter"/>
</dbReference>
<evidence type="ECO:0000256" key="1">
    <source>
        <dbReference type="ARBA" id="ARBA00009083"/>
    </source>
</evidence>
<dbReference type="Gene3D" id="1.10.287.1480">
    <property type="match status" value="1"/>
</dbReference>
<sequence>MKKFIEKDKRRRKLNFSHEKDRAALMAISSNRSLPSAISWKARLIVSNFSSDSFNSKLNNRCVLTGRGRSVYRSFKLSRIAFRDASSSGLIPGLRKANW</sequence>
<dbReference type="GO" id="GO:0006412">
    <property type="term" value="P:translation"/>
    <property type="evidence" value="ECO:0007669"/>
    <property type="project" value="InterPro"/>
</dbReference>
<dbReference type="GO" id="GO:0003735">
    <property type="term" value="F:structural constituent of ribosome"/>
    <property type="evidence" value="ECO:0007669"/>
    <property type="project" value="InterPro"/>
</dbReference>
<comment type="similarity">
    <text evidence="1">Belongs to the universal ribosomal protein uS14 family.</text>
</comment>
<geneLocation type="mitochondrion" evidence="4"/>
<evidence type="ECO:0000256" key="3">
    <source>
        <dbReference type="ARBA" id="ARBA00023274"/>
    </source>
</evidence>
<dbReference type="AlphaFoldDB" id="A0A0K2RWI6"/>
<dbReference type="RefSeq" id="YP_009163715.1">
    <property type="nucleotide sequence ID" value="NC_027747.1"/>
</dbReference>
<dbReference type="GeneID" id="25398349"/>
<organism evidence="4">
    <name type="scientific">Triparma laevis</name>
    <dbReference type="NCBI Taxonomy" id="1534972"/>
    <lineage>
        <taxon>Eukaryota</taxon>
        <taxon>Sar</taxon>
        <taxon>Stramenopiles</taxon>
        <taxon>Ochrophyta</taxon>
        <taxon>Bolidophyceae</taxon>
        <taxon>Parmales</taxon>
        <taxon>Triparmaceae</taxon>
        <taxon>Triparma</taxon>
    </lineage>
</organism>
<dbReference type="InterPro" id="IPR018271">
    <property type="entry name" value="Ribosomal_uS14_CS"/>
</dbReference>
<dbReference type="GO" id="GO:0005737">
    <property type="term" value="C:cytoplasm"/>
    <property type="evidence" value="ECO:0007669"/>
    <property type="project" value="UniProtKB-ARBA"/>
</dbReference>
<accession>A0A0K2RWI6</accession>
<reference evidence="4" key="1">
    <citation type="journal article" date="2016" name="Curr. Genet.">
        <title>Sequencing and analysis of the complete organellar genomes of Parmales, a closely related group to Bacillariophyta (diatoms).</title>
        <authorList>
            <person name="Tajima N."/>
            <person name="Saitoh K."/>
            <person name="Sato S."/>
            <person name="Maruyama F."/>
            <person name="Ichinomiya M."/>
            <person name="Yoshikawa S."/>
            <person name="Kurokawa K."/>
            <person name="Ohta H."/>
            <person name="Tabata S."/>
            <person name="Kuwata A."/>
            <person name="Sato N."/>
        </authorList>
    </citation>
    <scope>NUCLEOTIDE SEQUENCE</scope>
</reference>
<protein>
    <submittedName>
        <fullName evidence="4">Ribosomal protein S14</fullName>
    </submittedName>
</protein>